<dbReference type="PANTHER" id="PTHR13136">
    <property type="entry name" value="TESTIS DEVELOPMENT PROTEIN PRTD"/>
    <property type="match status" value="1"/>
</dbReference>
<gene>
    <name evidence="2" type="ORF">DPBNPPHM_01917</name>
</gene>
<dbReference type="InterPro" id="IPR046879">
    <property type="entry name" value="KANL3/Tex30_Abhydrolase"/>
</dbReference>
<dbReference type="Gene3D" id="3.40.50.1820">
    <property type="entry name" value="alpha/beta hydrolase"/>
    <property type="match status" value="1"/>
</dbReference>
<feature type="domain" description="KANL3/Tex30 alpha/beta hydrolase-like" evidence="1">
    <location>
        <begin position="31"/>
        <end position="236"/>
    </location>
</feature>
<reference evidence="2 3" key="1">
    <citation type="submission" date="2019-11" db="EMBL/GenBank/DDBJ databases">
        <authorList>
            <person name="Holert J."/>
        </authorList>
    </citation>
    <scope>NUCLEOTIDE SEQUENCE [LARGE SCALE GENOMIC DNA]</scope>
    <source>
        <strain evidence="2">BC5_2</strain>
    </source>
</reference>
<sequence length="240" mass="25507">MTTTELPATEMPATGMPATEFLIDGPEEADITVILAHGAGAGMDHAFMTMAANAIAQKGIRVIRFDFPYMHRRKVEGRKFPPNRAPVLLEALADVLDRAPVSGKIILAGKSMGGRMASLFLSESASRSNDNSSDANSKSVAGYVALGFPFFAPGKDKIADNNRGAHLQDFPVPGLIIQGERDNFGGAEELAAVPLADNIQTLVLPDGDHSFKPRKKSGESLENNIARMADGIAAFADTLK</sequence>
<dbReference type="Pfam" id="PF20408">
    <property type="entry name" value="Abhydrolase_11"/>
    <property type="match status" value="1"/>
</dbReference>
<organism evidence="2 3">
    <name type="scientific">BD1-7 clade bacterium</name>
    <dbReference type="NCBI Taxonomy" id="2029982"/>
    <lineage>
        <taxon>Bacteria</taxon>
        <taxon>Pseudomonadati</taxon>
        <taxon>Pseudomonadota</taxon>
        <taxon>Gammaproteobacteria</taxon>
        <taxon>Cellvibrionales</taxon>
        <taxon>Spongiibacteraceae</taxon>
        <taxon>BD1-7 clade</taxon>
    </lineage>
</organism>
<accession>A0A5S9QDE7</accession>
<dbReference type="InterPro" id="IPR029058">
    <property type="entry name" value="AB_hydrolase_fold"/>
</dbReference>
<evidence type="ECO:0000313" key="3">
    <source>
        <dbReference type="Proteomes" id="UP000434580"/>
    </source>
</evidence>
<evidence type="ECO:0000259" key="1">
    <source>
        <dbReference type="Pfam" id="PF20408"/>
    </source>
</evidence>
<dbReference type="EMBL" id="CACSII010000018">
    <property type="protein sequence ID" value="CAA0115320.1"/>
    <property type="molecule type" value="Genomic_DNA"/>
</dbReference>
<dbReference type="AlphaFoldDB" id="A0A5S9QDE7"/>
<dbReference type="InterPro" id="IPR026555">
    <property type="entry name" value="NSL3/Tex30"/>
</dbReference>
<evidence type="ECO:0000313" key="2">
    <source>
        <dbReference type="EMBL" id="CAA0115320.1"/>
    </source>
</evidence>
<proteinExistence type="predicted"/>
<name>A0A5S9QDE7_9GAMM</name>
<dbReference type="SUPFAM" id="SSF53474">
    <property type="entry name" value="alpha/beta-Hydrolases"/>
    <property type="match status" value="1"/>
</dbReference>
<dbReference type="PANTHER" id="PTHR13136:SF11">
    <property type="entry name" value="TESTIS-EXPRESSED PROTEIN 30"/>
    <property type="match status" value="1"/>
</dbReference>
<protein>
    <recommendedName>
        <fullName evidence="1">KANL3/Tex30 alpha/beta hydrolase-like domain-containing protein</fullName>
    </recommendedName>
</protein>
<dbReference type="Proteomes" id="UP000434580">
    <property type="component" value="Unassembled WGS sequence"/>
</dbReference>